<dbReference type="SMART" id="SM01411">
    <property type="entry name" value="Ephrin_rec_like"/>
    <property type="match status" value="3"/>
</dbReference>
<evidence type="ECO:0000313" key="5">
    <source>
        <dbReference type="Proteomes" id="UP000001357"/>
    </source>
</evidence>
<dbReference type="InterPro" id="IPR001368">
    <property type="entry name" value="TNFR/NGFR_Cys_rich_reg"/>
</dbReference>
<dbReference type="InterPro" id="IPR013783">
    <property type="entry name" value="Ig-like_fold"/>
</dbReference>
<dbReference type="AlphaFoldDB" id="A9UWG5"/>
<reference evidence="4 5" key="1">
    <citation type="journal article" date="2008" name="Nature">
        <title>The genome of the choanoflagellate Monosiga brevicollis and the origin of metazoans.</title>
        <authorList>
            <consortium name="JGI Sequencing"/>
            <person name="King N."/>
            <person name="Westbrook M.J."/>
            <person name="Young S.L."/>
            <person name="Kuo A."/>
            <person name="Abedin M."/>
            <person name="Chapman J."/>
            <person name="Fairclough S."/>
            <person name="Hellsten U."/>
            <person name="Isogai Y."/>
            <person name="Letunic I."/>
            <person name="Marr M."/>
            <person name="Pincus D."/>
            <person name="Putnam N."/>
            <person name="Rokas A."/>
            <person name="Wright K.J."/>
            <person name="Zuzow R."/>
            <person name="Dirks W."/>
            <person name="Good M."/>
            <person name="Goodstein D."/>
            <person name="Lemons D."/>
            <person name="Li W."/>
            <person name="Lyons J.B."/>
            <person name="Morris A."/>
            <person name="Nichols S."/>
            <person name="Richter D.J."/>
            <person name="Salamov A."/>
            <person name="Bork P."/>
            <person name="Lim W.A."/>
            <person name="Manning G."/>
            <person name="Miller W.T."/>
            <person name="McGinnis W."/>
            <person name="Shapiro H."/>
            <person name="Tjian R."/>
            <person name="Grigoriev I.V."/>
            <person name="Rokhsar D."/>
        </authorList>
    </citation>
    <scope>NUCLEOTIDE SEQUENCE [LARGE SCALE GENOMIC DNA]</scope>
    <source>
        <strain evidence="5">MX1 / ATCC 50154</strain>
    </source>
</reference>
<dbReference type="PROSITE" id="PS51184">
    <property type="entry name" value="JMJC"/>
    <property type="match status" value="1"/>
</dbReference>
<sequence length="750" mass="80597">MIGRAQAVAATSLWILAAITHAVPIDMAAASALHALSEAGASPIISVDPMLQIDTAIVSTLPEYADWPLLHKQLDQTMGQLLEAGVVSLRDSAGEVVVLDSIDETVATVDSLLTAGYSLVIKPEQDPSLSSSMHAFTVSNDISRQIQDHLGVVISDHFYISPPSQRALSPHTDGGDVFVHQWAGSKLWTLCAPKAPDCTNCTFADRALRAELAKSAFEGCTSYTDEQLAGMECRTLDLQENELLYIPRGVVHFARANTTGLSAHATYQVIPPSATWIDLVVDECSRTATTRACNELKEQLLRADLGFRWLNFRFKDVHVAPVLPNQLTASEYTLPSTRLAELIARPASNDDSITRKITLTVAKDAAAAHAIATPAGTCGKGTYHKTVKCVSCESGKYQDSSSHLSTSCKSKTYCSAGTYDANGGSNSANTNCRTCPSSSYQDASNHLSTSCKPKRSSCSIGYYISSDGGTTKNRVCSKCAKGTWMDIKDNTARQCYPKSVVCSPGQEVSNPNDNKADNICVACSRDSYQPSQGLNVQCARKVNTCGVGEYANNADSLVSDYNCSRCPPGTIRPESSHHFSKCYDVTPPELTLVANAILQFEAQTDTFAYPTVTATDTTGETITVTHTNNVHPDTPNSYDVTYSGKDSSGNVGTLVVQITIFAARVPVIVLLGPIVMPHEVHTPFVDPMGYVIDEGEPGNLNDTLISNTSALDIHTFGSYLVMYFMRTPDSQGLSAPPVWRTVNVVDTTPP</sequence>
<organism evidence="4 5">
    <name type="scientific">Monosiga brevicollis</name>
    <name type="common">Choanoflagellate</name>
    <dbReference type="NCBI Taxonomy" id="81824"/>
    <lineage>
        <taxon>Eukaryota</taxon>
        <taxon>Choanoflagellata</taxon>
        <taxon>Craspedida</taxon>
        <taxon>Salpingoecidae</taxon>
        <taxon>Monosiga</taxon>
    </lineage>
</organism>
<dbReference type="Proteomes" id="UP000001357">
    <property type="component" value="Unassembled WGS sequence"/>
</dbReference>
<accession>A9UWG5</accession>
<dbReference type="InterPro" id="IPR003347">
    <property type="entry name" value="JmjC_dom"/>
</dbReference>
<gene>
    <name evidence="4" type="ORF">MONBRDRAFT_24455</name>
</gene>
<dbReference type="InterPro" id="IPR051846">
    <property type="entry name" value="SH2_domain_adapters"/>
</dbReference>
<dbReference type="Gene3D" id="2.60.40.10">
    <property type="entry name" value="Immunoglobulins"/>
    <property type="match status" value="1"/>
</dbReference>
<dbReference type="Pfam" id="PF08007">
    <property type="entry name" value="JmjC_2"/>
    <property type="match status" value="1"/>
</dbReference>
<feature type="chain" id="PRO_5002742427" description="JmjC domain-containing protein" evidence="2">
    <location>
        <begin position="23"/>
        <end position="750"/>
    </location>
</feature>
<dbReference type="KEGG" id="mbr:MONBRDRAFT_24455"/>
<feature type="signal peptide" evidence="2">
    <location>
        <begin position="1"/>
        <end position="22"/>
    </location>
</feature>
<dbReference type="SMART" id="SM00208">
    <property type="entry name" value="TNFR"/>
    <property type="match status" value="2"/>
</dbReference>
<evidence type="ECO:0000313" key="4">
    <source>
        <dbReference type="EMBL" id="EDQ90207.1"/>
    </source>
</evidence>
<dbReference type="Gene3D" id="2.10.50.10">
    <property type="entry name" value="Tumor Necrosis Factor Receptor, subunit A, domain 2"/>
    <property type="match status" value="1"/>
</dbReference>
<dbReference type="EMBL" id="CH991548">
    <property type="protein sequence ID" value="EDQ90207.1"/>
    <property type="molecule type" value="Genomic_DNA"/>
</dbReference>
<evidence type="ECO:0000259" key="3">
    <source>
        <dbReference type="PROSITE" id="PS51184"/>
    </source>
</evidence>
<dbReference type="FunFam" id="2.60.120.650:FF:000088">
    <property type="entry name" value="Predicted protein"/>
    <property type="match status" value="1"/>
</dbReference>
<dbReference type="PANTHER" id="PTHR15127">
    <property type="entry name" value="HEAVYWEIGHT, ISOFORM A"/>
    <property type="match status" value="1"/>
</dbReference>
<feature type="non-terminal residue" evidence="4">
    <location>
        <position position="750"/>
    </location>
</feature>
<name>A9UWG5_MONBE</name>
<dbReference type="FunFam" id="2.60.40.10:FF:003406">
    <property type="match status" value="1"/>
</dbReference>
<proteinExistence type="predicted"/>
<dbReference type="InParanoid" id="A9UWG5"/>
<keyword evidence="1" id="KW-0727">SH2 domain</keyword>
<dbReference type="GO" id="GO:0001784">
    <property type="term" value="F:phosphotyrosine residue binding"/>
    <property type="evidence" value="ECO:0000318"/>
    <property type="project" value="GO_Central"/>
</dbReference>
<dbReference type="Gene3D" id="2.60.120.650">
    <property type="entry name" value="Cupin"/>
    <property type="match status" value="1"/>
</dbReference>
<protein>
    <recommendedName>
        <fullName evidence="3">JmjC domain-containing protein</fullName>
    </recommendedName>
</protein>
<keyword evidence="2" id="KW-0732">Signal</keyword>
<evidence type="ECO:0000256" key="2">
    <source>
        <dbReference type="SAM" id="SignalP"/>
    </source>
</evidence>
<dbReference type="SUPFAM" id="SSF51197">
    <property type="entry name" value="Clavaminate synthase-like"/>
    <property type="match status" value="1"/>
</dbReference>
<dbReference type="PANTHER" id="PTHR15127:SF32">
    <property type="entry name" value="HEAVYWEIGHT, ISOFORM A"/>
    <property type="match status" value="1"/>
</dbReference>
<feature type="domain" description="JmjC" evidence="3">
    <location>
        <begin position="127"/>
        <end position="286"/>
    </location>
</feature>
<dbReference type="RefSeq" id="XP_001744974.1">
    <property type="nucleotide sequence ID" value="XM_001744922.1"/>
</dbReference>
<keyword evidence="5" id="KW-1185">Reference proteome</keyword>
<evidence type="ECO:0000256" key="1">
    <source>
        <dbReference type="ARBA" id="ARBA00022999"/>
    </source>
</evidence>
<dbReference type="GeneID" id="5890235"/>